<organism evidence="16">
    <name type="scientific">viral metagenome</name>
    <dbReference type="NCBI Taxonomy" id="1070528"/>
    <lineage>
        <taxon>unclassified sequences</taxon>
        <taxon>metagenomes</taxon>
        <taxon>organismal metagenomes</taxon>
    </lineage>
</organism>
<dbReference type="GO" id="GO:0016887">
    <property type="term" value="F:ATP hydrolysis activity"/>
    <property type="evidence" value="ECO:0007669"/>
    <property type="project" value="InterPro"/>
</dbReference>
<dbReference type="Gene3D" id="1.10.8.60">
    <property type="match status" value="1"/>
</dbReference>
<dbReference type="InterPro" id="IPR041569">
    <property type="entry name" value="AAA_lid_3"/>
</dbReference>
<dbReference type="InterPro" id="IPR003960">
    <property type="entry name" value="ATPase_AAA_CS"/>
</dbReference>
<dbReference type="PANTHER" id="PTHR23076">
    <property type="entry name" value="METALLOPROTEASE M41 FTSH"/>
    <property type="match status" value="1"/>
</dbReference>
<evidence type="ECO:0000313" key="16">
    <source>
        <dbReference type="EMBL" id="QHS83468.1"/>
    </source>
</evidence>
<dbReference type="InterPro" id="IPR003593">
    <property type="entry name" value="AAA+_ATPase"/>
</dbReference>
<evidence type="ECO:0000256" key="13">
    <source>
        <dbReference type="ARBA" id="ARBA00023136"/>
    </source>
</evidence>
<keyword evidence="8" id="KW-0378">Hydrolase</keyword>
<evidence type="ECO:0000256" key="3">
    <source>
        <dbReference type="ARBA" id="ARBA00010044"/>
    </source>
</evidence>
<evidence type="ECO:0000256" key="8">
    <source>
        <dbReference type="ARBA" id="ARBA00022801"/>
    </source>
</evidence>
<dbReference type="GO" id="GO:0016020">
    <property type="term" value="C:membrane"/>
    <property type="evidence" value="ECO:0007669"/>
    <property type="project" value="UniProtKB-SubCell"/>
</dbReference>
<evidence type="ECO:0000256" key="14">
    <source>
        <dbReference type="SAM" id="Phobius"/>
    </source>
</evidence>
<evidence type="ECO:0000256" key="6">
    <source>
        <dbReference type="ARBA" id="ARBA00022723"/>
    </source>
</evidence>
<dbReference type="FunFam" id="1.10.8.60:FF:000001">
    <property type="entry name" value="ATP-dependent zinc metalloprotease FtsH"/>
    <property type="match status" value="1"/>
</dbReference>
<proteinExistence type="inferred from homology"/>
<evidence type="ECO:0000256" key="2">
    <source>
        <dbReference type="ARBA" id="ARBA00004370"/>
    </source>
</evidence>
<keyword evidence="11 14" id="KW-1133">Transmembrane helix</keyword>
<dbReference type="SMART" id="SM00382">
    <property type="entry name" value="AAA"/>
    <property type="match status" value="1"/>
</dbReference>
<keyword evidence="7" id="KW-0547">Nucleotide-binding</keyword>
<dbReference type="PROSITE" id="PS00674">
    <property type="entry name" value="AAA"/>
    <property type="match status" value="1"/>
</dbReference>
<dbReference type="GO" id="GO:0006508">
    <property type="term" value="P:proteolysis"/>
    <property type="evidence" value="ECO:0007669"/>
    <property type="project" value="UniProtKB-KW"/>
</dbReference>
<keyword evidence="12" id="KW-0482">Metalloprotease</keyword>
<dbReference type="GO" id="GO:0004222">
    <property type="term" value="F:metalloendopeptidase activity"/>
    <property type="evidence" value="ECO:0007669"/>
    <property type="project" value="InterPro"/>
</dbReference>
<dbReference type="Gene3D" id="3.40.50.300">
    <property type="entry name" value="P-loop containing nucleotide triphosphate hydrolases"/>
    <property type="match status" value="1"/>
</dbReference>
<keyword evidence="4" id="KW-0645">Protease</keyword>
<dbReference type="AlphaFoldDB" id="A0A6C0AUN8"/>
<evidence type="ECO:0000256" key="1">
    <source>
        <dbReference type="ARBA" id="ARBA00001947"/>
    </source>
</evidence>
<comment type="cofactor">
    <cofactor evidence="1">
        <name>Zn(2+)</name>
        <dbReference type="ChEBI" id="CHEBI:29105"/>
    </cofactor>
</comment>
<evidence type="ECO:0000256" key="4">
    <source>
        <dbReference type="ARBA" id="ARBA00022670"/>
    </source>
</evidence>
<dbReference type="EMBL" id="MN738756">
    <property type="protein sequence ID" value="QHS83468.1"/>
    <property type="molecule type" value="Genomic_DNA"/>
</dbReference>
<evidence type="ECO:0000256" key="11">
    <source>
        <dbReference type="ARBA" id="ARBA00022989"/>
    </source>
</evidence>
<keyword evidence="10" id="KW-0067">ATP-binding</keyword>
<accession>A0A6C0AUN8</accession>
<evidence type="ECO:0000256" key="9">
    <source>
        <dbReference type="ARBA" id="ARBA00022833"/>
    </source>
</evidence>
<dbReference type="InterPro" id="IPR000642">
    <property type="entry name" value="Peptidase_M41"/>
</dbReference>
<dbReference type="Pfam" id="PF01434">
    <property type="entry name" value="Peptidase_M41"/>
    <property type="match status" value="1"/>
</dbReference>
<dbReference type="PANTHER" id="PTHR23076:SF113">
    <property type="entry name" value="ATP-DEPENDENT ZINC METALLOPROTEASE FTSH 1, CHLOROPLASTIC-RELATED"/>
    <property type="match status" value="1"/>
</dbReference>
<keyword evidence="13 14" id="KW-0472">Membrane</keyword>
<dbReference type="SUPFAM" id="SSF140990">
    <property type="entry name" value="FtsH protease domain-like"/>
    <property type="match status" value="1"/>
</dbReference>
<feature type="transmembrane region" description="Helical" evidence="14">
    <location>
        <begin position="141"/>
        <end position="162"/>
    </location>
</feature>
<dbReference type="InterPro" id="IPR027417">
    <property type="entry name" value="P-loop_NTPase"/>
</dbReference>
<evidence type="ECO:0000256" key="7">
    <source>
        <dbReference type="ARBA" id="ARBA00022741"/>
    </source>
</evidence>
<comment type="subcellular location">
    <subcellularLocation>
        <location evidence="2">Membrane</location>
    </subcellularLocation>
</comment>
<comment type="similarity">
    <text evidence="3">In the C-terminal section; belongs to the peptidase M41 family.</text>
</comment>
<feature type="domain" description="AAA+ ATPase" evidence="15">
    <location>
        <begin position="227"/>
        <end position="366"/>
    </location>
</feature>
<dbReference type="Gene3D" id="1.20.58.760">
    <property type="entry name" value="Peptidase M41"/>
    <property type="match status" value="1"/>
</dbReference>
<dbReference type="Pfam" id="PF00004">
    <property type="entry name" value="AAA"/>
    <property type="match status" value="1"/>
</dbReference>
<protein>
    <recommendedName>
        <fullName evidence="15">AAA+ ATPase domain-containing protein</fullName>
    </recommendedName>
</protein>
<dbReference type="Pfam" id="PF17862">
    <property type="entry name" value="AAA_lid_3"/>
    <property type="match status" value="1"/>
</dbReference>
<keyword evidence="6" id="KW-0479">Metal-binding</keyword>
<dbReference type="FunFam" id="3.40.50.300:FF:000001">
    <property type="entry name" value="ATP-dependent zinc metalloprotease FtsH"/>
    <property type="match status" value="1"/>
</dbReference>
<dbReference type="InterPro" id="IPR003959">
    <property type="entry name" value="ATPase_AAA_core"/>
</dbReference>
<name>A0A6C0AUN8_9ZZZZ</name>
<keyword evidence="5 14" id="KW-0812">Transmembrane</keyword>
<evidence type="ECO:0000259" key="15">
    <source>
        <dbReference type="SMART" id="SM00382"/>
    </source>
</evidence>
<dbReference type="CDD" id="cd19501">
    <property type="entry name" value="RecA-like_FtsH"/>
    <property type="match status" value="1"/>
</dbReference>
<keyword evidence="9" id="KW-0862">Zinc</keyword>
<dbReference type="GO" id="GO:0046872">
    <property type="term" value="F:metal ion binding"/>
    <property type="evidence" value="ECO:0007669"/>
    <property type="project" value="UniProtKB-KW"/>
</dbReference>
<dbReference type="SUPFAM" id="SSF52540">
    <property type="entry name" value="P-loop containing nucleoside triphosphate hydrolases"/>
    <property type="match status" value="1"/>
</dbReference>
<dbReference type="InterPro" id="IPR037219">
    <property type="entry name" value="Peptidase_M41-like"/>
</dbReference>
<evidence type="ECO:0000256" key="12">
    <source>
        <dbReference type="ARBA" id="ARBA00023049"/>
    </source>
</evidence>
<evidence type="ECO:0000256" key="10">
    <source>
        <dbReference type="ARBA" id="ARBA00022840"/>
    </source>
</evidence>
<sequence>MYHSIFLFAAFICGTAFHIPRTSVLIRPQSTALYMVADPNDIKTVLGSNSGKEWMYSDLFDAEKLKLIDNIAIANDGKSALVVDNNHGSNLVEPTNLHYVKLIPAHINDLMDNLLQNHIHIQSFPNVNNVFVDTFVKGGGALINIATYVLVFYLASSVFMFFNRSGGKNGTSFMNGFDNSQFELVDSLNTNITFADVAGCEEAKYELMEVVDFLKDNKKYAEAGAKIPSGVLLEGSPGTGKTLMAKAVAGEAGVAFISASGSEFIEMFVGVGASRVRKLFDEARRNAPCVVFIDEIDAIGRQRGAGIAGGNDEREQTLNQILTNMDGFTPSDGIIVLAATNRVDILDSALIRPGRFDRKVKVPLPDVEGRKAILNVHLRNKKIDETVDLDEISILTTGFSGADIASLANEAAIFSVRNNQTSINHKNMLDAFEKNTIGLVSDVQVKDPNVVKLVSYHETGHALMTALFSDLFVLRKITINENKNGMGGYTLFTPKEQYLKYATKKFMLANLIIALGGRAAEVYLYRKERKENKLDDLVFEHFHDLDITTGASNDLMQANKIARAYVTQYGFGDNIALYEDMNSDTPFVGRVVGSGGSRMSENNKNDIDRQVSELVNFAYQKAFQLITENKNAFIEIVKTLQIERTINGDIVNKIIMKNNDCCIIDHDHLFDGITEIGTDTQDSV</sequence>
<dbReference type="GO" id="GO:0004176">
    <property type="term" value="F:ATP-dependent peptidase activity"/>
    <property type="evidence" value="ECO:0007669"/>
    <property type="project" value="InterPro"/>
</dbReference>
<dbReference type="GO" id="GO:0005524">
    <property type="term" value="F:ATP binding"/>
    <property type="evidence" value="ECO:0007669"/>
    <property type="project" value="UniProtKB-KW"/>
</dbReference>
<evidence type="ECO:0000256" key="5">
    <source>
        <dbReference type="ARBA" id="ARBA00022692"/>
    </source>
</evidence>
<reference evidence="16" key="1">
    <citation type="journal article" date="2020" name="Nature">
        <title>Giant virus diversity and host interactions through global metagenomics.</title>
        <authorList>
            <person name="Schulz F."/>
            <person name="Roux S."/>
            <person name="Paez-Espino D."/>
            <person name="Jungbluth S."/>
            <person name="Walsh D.A."/>
            <person name="Denef V.J."/>
            <person name="McMahon K.D."/>
            <person name="Konstantinidis K.T."/>
            <person name="Eloe-Fadrosh E.A."/>
            <person name="Kyrpides N.C."/>
            <person name="Woyke T."/>
        </authorList>
    </citation>
    <scope>NUCLEOTIDE SEQUENCE</scope>
    <source>
        <strain evidence="16">GVMAG-S-ERX555943-30</strain>
    </source>
</reference>